<dbReference type="EMBL" id="UEYP01000007">
    <property type="protein sequence ID" value="SSC68493.1"/>
    <property type="molecule type" value="Genomic_DNA"/>
</dbReference>
<evidence type="ECO:0000313" key="2">
    <source>
        <dbReference type="EMBL" id="SSC68493.1"/>
    </source>
</evidence>
<keyword evidence="3" id="KW-1185">Reference proteome</keyword>
<reference evidence="3" key="1">
    <citation type="submission" date="2018-07" db="EMBL/GenBank/DDBJ databases">
        <authorList>
            <person name="Peiro R."/>
            <person name="Begona"/>
            <person name="Cbmso G."/>
            <person name="Lopez M."/>
            <person name="Gonzalez S."/>
        </authorList>
    </citation>
    <scope>NUCLEOTIDE SEQUENCE [LARGE SCALE GENOMIC DNA]</scope>
</reference>
<evidence type="ECO:0000313" key="3">
    <source>
        <dbReference type="Proteomes" id="UP000254764"/>
    </source>
</evidence>
<feature type="signal peptide" evidence="1">
    <location>
        <begin position="1"/>
        <end position="20"/>
    </location>
</feature>
<accession>A0A376AM88</accession>
<protein>
    <recommendedName>
        <fullName evidence="4">Histidine kinase</fullName>
    </recommendedName>
</protein>
<dbReference type="RefSeq" id="WP_115671117.1">
    <property type="nucleotide sequence ID" value="NZ_UEYP01000007.1"/>
</dbReference>
<feature type="chain" id="PRO_5016755765" description="Histidine kinase" evidence="1">
    <location>
        <begin position="21"/>
        <end position="163"/>
    </location>
</feature>
<dbReference type="OrthoDB" id="8288922at2"/>
<keyword evidence="1" id="KW-0732">Signal</keyword>
<proteinExistence type="predicted"/>
<dbReference type="AlphaFoldDB" id="A0A376AM88"/>
<sequence>MKSTLIAALFTLVLPVAAFAGEIRLPAAAPVASVTIPDNWNPTEIDHGVEAVSPDDAVYLSIEVADEQTTDKIIDDIFAFLEENGVKVDPATQTEADNKLNGMDVSTIDWEGEDEDGPVSVGVTLLSPRPGKLLLMTYWGSKGEQEKHLNDFVAIIASIKPVK</sequence>
<dbReference type="Proteomes" id="UP000254764">
    <property type="component" value="Unassembled WGS sequence"/>
</dbReference>
<gene>
    <name evidence="2" type="ORF">RHIZ70_4201</name>
</gene>
<name>A0A376AM88_9HYPH</name>
<evidence type="ECO:0008006" key="4">
    <source>
        <dbReference type="Google" id="ProtNLM"/>
    </source>
</evidence>
<evidence type="ECO:0000256" key="1">
    <source>
        <dbReference type="SAM" id="SignalP"/>
    </source>
</evidence>
<organism evidence="2 3">
    <name type="scientific">Ciceribacter selenitireducens ATCC BAA-1503</name>
    <dbReference type="NCBI Taxonomy" id="1336235"/>
    <lineage>
        <taxon>Bacteria</taxon>
        <taxon>Pseudomonadati</taxon>
        <taxon>Pseudomonadota</taxon>
        <taxon>Alphaproteobacteria</taxon>
        <taxon>Hyphomicrobiales</taxon>
        <taxon>Rhizobiaceae</taxon>
        <taxon>Ciceribacter</taxon>
    </lineage>
</organism>